<gene>
    <name evidence="9" type="ORF">KOW79_015897</name>
</gene>
<reference evidence="9 10" key="1">
    <citation type="submission" date="2021-06" db="EMBL/GenBank/DDBJ databases">
        <title>Chromosome-level genome assembly of the red-tail catfish (Hemibagrus wyckioides).</title>
        <authorList>
            <person name="Shao F."/>
        </authorList>
    </citation>
    <scope>NUCLEOTIDE SEQUENCE [LARGE SCALE GENOMIC DNA]</scope>
    <source>
        <strain evidence="9">EC202008001</strain>
        <tissue evidence="9">Blood</tissue>
    </source>
</reference>
<sequence length="207" mass="22841">MTHRRRGDGDDVTARVLRGVYVRVYCGSSCPASSDCRWNRRHGHYRFFLAAACTRKPTRNCHPARHLFQCGIDPCSPVEMSFRTTESWRCVNGTCAEKVEPFPPPLSSTFALILLGVAIVGIVALSLTTHHCHKGKMKRRKIQRAQEEYERDQLSPVPAARKADRCVIARPAAGCTEPPPGRQDTAELSTQTGAVEAGVLEAVAVSR</sequence>
<accession>A0A9D3NIN4</accession>
<evidence type="ECO:0000313" key="9">
    <source>
        <dbReference type="EMBL" id="KAG7321482.1"/>
    </source>
</evidence>
<keyword evidence="5 8" id="KW-0472">Membrane</keyword>
<dbReference type="EMBL" id="JAHKSW010000018">
    <property type="protein sequence ID" value="KAG7321482.1"/>
    <property type="molecule type" value="Genomic_DNA"/>
</dbReference>
<evidence type="ECO:0000256" key="1">
    <source>
        <dbReference type="ARBA" id="ARBA00004479"/>
    </source>
</evidence>
<dbReference type="PANTHER" id="PTHR31870:SF2">
    <property type="entry name" value="CHROMOSOME 11 OPEN READING FRAME 87"/>
    <property type="match status" value="1"/>
</dbReference>
<keyword evidence="6" id="KW-0325">Glycoprotein</keyword>
<evidence type="ECO:0000256" key="7">
    <source>
        <dbReference type="SAM" id="MobiDB-lite"/>
    </source>
</evidence>
<keyword evidence="3" id="KW-0732">Signal</keyword>
<evidence type="ECO:0000256" key="5">
    <source>
        <dbReference type="ARBA" id="ARBA00023136"/>
    </source>
</evidence>
<keyword evidence="10" id="KW-1185">Reference proteome</keyword>
<dbReference type="PANTHER" id="PTHR31870">
    <property type="entry name" value="SI:DKEY-183I3.9-RELATED"/>
    <property type="match status" value="1"/>
</dbReference>
<dbReference type="InterPro" id="IPR037670">
    <property type="entry name" value="C11orf87"/>
</dbReference>
<name>A0A9D3NIN4_9TELE</name>
<keyword evidence="2 8" id="KW-0812">Transmembrane</keyword>
<comment type="caution">
    <text evidence="9">The sequence shown here is derived from an EMBL/GenBank/DDBJ whole genome shotgun (WGS) entry which is preliminary data.</text>
</comment>
<evidence type="ECO:0000256" key="6">
    <source>
        <dbReference type="ARBA" id="ARBA00023180"/>
    </source>
</evidence>
<organism evidence="9 10">
    <name type="scientific">Hemibagrus wyckioides</name>
    <dbReference type="NCBI Taxonomy" id="337641"/>
    <lineage>
        <taxon>Eukaryota</taxon>
        <taxon>Metazoa</taxon>
        <taxon>Chordata</taxon>
        <taxon>Craniata</taxon>
        <taxon>Vertebrata</taxon>
        <taxon>Euteleostomi</taxon>
        <taxon>Actinopterygii</taxon>
        <taxon>Neopterygii</taxon>
        <taxon>Teleostei</taxon>
        <taxon>Ostariophysi</taxon>
        <taxon>Siluriformes</taxon>
        <taxon>Bagridae</taxon>
        <taxon>Hemibagrus</taxon>
    </lineage>
</organism>
<proteinExistence type="predicted"/>
<comment type="subcellular location">
    <subcellularLocation>
        <location evidence="1">Membrane</location>
        <topology evidence="1">Single-pass type I membrane protein</topology>
    </subcellularLocation>
</comment>
<evidence type="ECO:0000313" key="10">
    <source>
        <dbReference type="Proteomes" id="UP000824219"/>
    </source>
</evidence>
<evidence type="ECO:0000256" key="3">
    <source>
        <dbReference type="ARBA" id="ARBA00022729"/>
    </source>
</evidence>
<evidence type="ECO:0000256" key="8">
    <source>
        <dbReference type="SAM" id="Phobius"/>
    </source>
</evidence>
<keyword evidence="4 8" id="KW-1133">Transmembrane helix</keyword>
<dbReference type="Proteomes" id="UP000824219">
    <property type="component" value="Linkage Group LG18"/>
</dbReference>
<feature type="transmembrane region" description="Helical" evidence="8">
    <location>
        <begin position="110"/>
        <end position="132"/>
    </location>
</feature>
<feature type="region of interest" description="Disordered" evidence="7">
    <location>
        <begin position="171"/>
        <end position="191"/>
    </location>
</feature>
<dbReference type="GO" id="GO:0016020">
    <property type="term" value="C:membrane"/>
    <property type="evidence" value="ECO:0007669"/>
    <property type="project" value="UniProtKB-SubCell"/>
</dbReference>
<dbReference type="AlphaFoldDB" id="A0A9D3NIN4"/>
<evidence type="ECO:0000256" key="2">
    <source>
        <dbReference type="ARBA" id="ARBA00022692"/>
    </source>
</evidence>
<protein>
    <submittedName>
        <fullName evidence="9">Uncharacterized protein</fullName>
    </submittedName>
</protein>
<evidence type="ECO:0000256" key="4">
    <source>
        <dbReference type="ARBA" id="ARBA00022989"/>
    </source>
</evidence>
<dbReference type="OrthoDB" id="9943854at2759"/>